<proteinExistence type="predicted"/>
<dbReference type="AlphaFoldDB" id="F8IG05"/>
<dbReference type="KEGG" id="aad:TC41_1024"/>
<dbReference type="RefSeq" id="WP_014463874.1">
    <property type="nucleotide sequence ID" value="NC_017167.1"/>
</dbReference>
<dbReference type="Proteomes" id="UP000000292">
    <property type="component" value="Chromosome"/>
</dbReference>
<sequence length="40" mass="4906">MGDWWKAGRDRRMVRVWTDVGACMDLECEDGVWRVYRVWD</sequence>
<reference evidence="1 2" key="1">
    <citation type="journal article" date="2011" name="J. Bacteriol.">
        <title>Complete Genome Sequence of Alicyclobacillus acidocaldarius Strain Tc-4-1.</title>
        <authorList>
            <person name="Chen Y."/>
            <person name="He Y."/>
            <person name="Zhang B."/>
            <person name="Yang J."/>
            <person name="Li W."/>
            <person name="Dong Z."/>
            <person name="Hu S."/>
        </authorList>
    </citation>
    <scope>NUCLEOTIDE SEQUENCE [LARGE SCALE GENOMIC DNA]</scope>
    <source>
        <strain evidence="1 2">Tc-4-1</strain>
    </source>
</reference>
<dbReference type="PATRIC" id="fig|1048834.4.peg.977"/>
<dbReference type="EMBL" id="CP002902">
    <property type="protein sequence ID" value="AEJ42976.1"/>
    <property type="molecule type" value="Genomic_DNA"/>
</dbReference>
<protein>
    <submittedName>
        <fullName evidence="1">Uncharacterized protein</fullName>
    </submittedName>
</protein>
<gene>
    <name evidence="1" type="ordered locus">TC41_1024</name>
</gene>
<organism evidence="1 2">
    <name type="scientific">Alicyclobacillus acidocaldarius (strain Tc-4-1)</name>
    <name type="common">Bacillus acidocaldarius</name>
    <dbReference type="NCBI Taxonomy" id="1048834"/>
    <lineage>
        <taxon>Bacteria</taxon>
        <taxon>Bacillati</taxon>
        <taxon>Bacillota</taxon>
        <taxon>Bacilli</taxon>
        <taxon>Bacillales</taxon>
        <taxon>Alicyclobacillaceae</taxon>
        <taxon>Alicyclobacillus</taxon>
    </lineage>
</organism>
<reference evidence="2" key="2">
    <citation type="submission" date="2011-06" db="EMBL/GenBank/DDBJ databases">
        <title>The complete genome sequence of Alicyclobacillus acidocaldarius sp. Tc-4-1.</title>
        <authorList>
            <person name="Chen Y."/>
            <person name="He Y."/>
            <person name="Dong Z."/>
            <person name="Hu S."/>
        </authorList>
    </citation>
    <scope>NUCLEOTIDE SEQUENCE [LARGE SCALE GENOMIC DNA]</scope>
    <source>
        <strain evidence="2">Tc-4-1</strain>
    </source>
</reference>
<evidence type="ECO:0000313" key="2">
    <source>
        <dbReference type="Proteomes" id="UP000000292"/>
    </source>
</evidence>
<dbReference type="STRING" id="1048834.TC41_1024"/>
<name>F8IG05_ALIAT</name>
<evidence type="ECO:0000313" key="1">
    <source>
        <dbReference type="EMBL" id="AEJ42976.1"/>
    </source>
</evidence>
<dbReference type="HOGENOM" id="CLU_3283800_0_0_9"/>
<accession>F8IG05</accession>